<evidence type="ECO:0000313" key="4">
    <source>
        <dbReference type="Proteomes" id="UP000612899"/>
    </source>
</evidence>
<dbReference type="InterPro" id="IPR050921">
    <property type="entry name" value="T4SS_GSP_E_ATPase"/>
</dbReference>
<evidence type="ECO:0000313" key="3">
    <source>
        <dbReference type="EMBL" id="GIH05535.1"/>
    </source>
</evidence>
<dbReference type="InterPro" id="IPR003593">
    <property type="entry name" value="AAA+_ATPase"/>
</dbReference>
<gene>
    <name evidence="3" type="primary">pilT</name>
    <name evidence="3" type="ORF">Rhe02_36020</name>
</gene>
<dbReference type="Gene3D" id="3.40.50.300">
    <property type="entry name" value="P-loop containing nucleotide triphosphate hydrolases"/>
    <property type="match status" value="1"/>
</dbReference>
<dbReference type="NCBIfam" id="TIGR01420">
    <property type="entry name" value="pilT_fam"/>
    <property type="match status" value="1"/>
</dbReference>
<evidence type="ECO:0000256" key="1">
    <source>
        <dbReference type="ARBA" id="ARBA00006611"/>
    </source>
</evidence>
<dbReference type="GO" id="GO:0016887">
    <property type="term" value="F:ATP hydrolysis activity"/>
    <property type="evidence" value="ECO:0007669"/>
    <property type="project" value="InterPro"/>
</dbReference>
<comment type="similarity">
    <text evidence="1">Belongs to the GSP E family.</text>
</comment>
<dbReference type="CDD" id="cd01131">
    <property type="entry name" value="PilT"/>
    <property type="match status" value="1"/>
</dbReference>
<dbReference type="Proteomes" id="UP000612899">
    <property type="component" value="Unassembled WGS sequence"/>
</dbReference>
<dbReference type="EMBL" id="BONY01000019">
    <property type="protein sequence ID" value="GIH05535.1"/>
    <property type="molecule type" value="Genomic_DNA"/>
</dbReference>
<protein>
    <submittedName>
        <fullName evidence="3">Twitching motility protein PilT</fullName>
    </submittedName>
</protein>
<dbReference type="AlphaFoldDB" id="A0A8J3Q800"/>
<sequence>MHERPVTGPGIDGLLDAVWSAGATDLLLTMGRPPQMRLHGQLCSVPGAPMLTGSETDALLAELLTEAQAASLDVRQEYDFSVTWRNMARVRGNAFSQRGFTAVTLRIIPMEIPTMDELGLPKPLREFTSMHQGLILVTGPTGSGKSTTLAAMIDQINSERACHIITIEDPIEYLHKHKRATISQREVGTDTVSFADALRASMRNDPDVVLVGEMRDLESIRFALTIAETGHLVLASLHTNDTAQALARIIDVFPADQQAQVRTQLAAALTGIVYQRLLPKIGGGLVAAHEVMVANTAIRNLIKEGKTHQLRNALVTGQREGMITFEQSLNALIRARTVSYDDAVARSLYPREVEPS</sequence>
<accession>A0A8J3Q800</accession>
<dbReference type="PROSITE" id="PS00662">
    <property type="entry name" value="T2SP_E"/>
    <property type="match status" value="1"/>
</dbReference>
<dbReference type="PANTHER" id="PTHR30486:SF16">
    <property type="entry name" value="TWITCHING MOTILITY PROTEIN PILT"/>
    <property type="match status" value="1"/>
</dbReference>
<organism evidence="3 4">
    <name type="scientific">Rhizocola hellebori</name>
    <dbReference type="NCBI Taxonomy" id="1392758"/>
    <lineage>
        <taxon>Bacteria</taxon>
        <taxon>Bacillati</taxon>
        <taxon>Actinomycetota</taxon>
        <taxon>Actinomycetes</taxon>
        <taxon>Micromonosporales</taxon>
        <taxon>Micromonosporaceae</taxon>
        <taxon>Rhizocola</taxon>
    </lineage>
</organism>
<proteinExistence type="inferred from homology"/>
<comment type="caution">
    <text evidence="3">The sequence shown here is derived from an EMBL/GenBank/DDBJ whole genome shotgun (WGS) entry which is preliminary data.</text>
</comment>
<name>A0A8J3Q800_9ACTN</name>
<keyword evidence="4" id="KW-1185">Reference proteome</keyword>
<dbReference type="SUPFAM" id="SSF52540">
    <property type="entry name" value="P-loop containing nucleoside triphosphate hydrolases"/>
    <property type="match status" value="1"/>
</dbReference>
<dbReference type="InterPro" id="IPR027417">
    <property type="entry name" value="P-loop_NTPase"/>
</dbReference>
<reference evidence="3" key="1">
    <citation type="submission" date="2021-01" db="EMBL/GenBank/DDBJ databases">
        <title>Whole genome shotgun sequence of Rhizocola hellebori NBRC 109834.</title>
        <authorList>
            <person name="Komaki H."/>
            <person name="Tamura T."/>
        </authorList>
    </citation>
    <scope>NUCLEOTIDE SEQUENCE</scope>
    <source>
        <strain evidence="3">NBRC 109834</strain>
    </source>
</reference>
<dbReference type="InterPro" id="IPR006321">
    <property type="entry name" value="PilT/PilU"/>
</dbReference>
<dbReference type="GO" id="GO:0005524">
    <property type="term" value="F:ATP binding"/>
    <property type="evidence" value="ECO:0007669"/>
    <property type="project" value="InterPro"/>
</dbReference>
<evidence type="ECO:0000259" key="2">
    <source>
        <dbReference type="PROSITE" id="PS00662"/>
    </source>
</evidence>
<dbReference type="SMART" id="SM00382">
    <property type="entry name" value="AAA"/>
    <property type="match status" value="1"/>
</dbReference>
<dbReference type="Gene3D" id="3.30.450.90">
    <property type="match status" value="1"/>
</dbReference>
<dbReference type="PANTHER" id="PTHR30486">
    <property type="entry name" value="TWITCHING MOTILITY PROTEIN PILT"/>
    <property type="match status" value="1"/>
</dbReference>
<dbReference type="Pfam" id="PF00437">
    <property type="entry name" value="T2SSE"/>
    <property type="match status" value="1"/>
</dbReference>
<feature type="domain" description="Bacterial type II secretion system protein E" evidence="2">
    <location>
        <begin position="202"/>
        <end position="216"/>
    </location>
</feature>
<dbReference type="RefSeq" id="WP_203909376.1">
    <property type="nucleotide sequence ID" value="NZ_BONY01000019.1"/>
</dbReference>
<dbReference type="InterPro" id="IPR001482">
    <property type="entry name" value="T2SS/T4SS_dom"/>
</dbReference>